<evidence type="ECO:0008006" key="3">
    <source>
        <dbReference type="Google" id="ProtNLM"/>
    </source>
</evidence>
<name>A0A2U3N034_9GAMM</name>
<sequence>MKNPYLRRNSSLVTSIPVETSPLDAYLQFLDKICHQAKVFSLYKDGWSVSATESGTYALSIWQSESLARVMQQGKWAEFEVREIAFLEFIEQTLPFLRKQRMVLMLDLNLEGKYISADAIKLLSDLKKYLYLLSRKEPHLFFEKILPLPRLVRIHH</sequence>
<keyword evidence="2" id="KW-1185">Reference proteome</keyword>
<proteinExistence type="predicted"/>
<organism evidence="1 2">
    <name type="scientific">Acinetobacter stercoris</name>
    <dbReference type="NCBI Taxonomy" id="2126983"/>
    <lineage>
        <taxon>Bacteria</taxon>
        <taxon>Pseudomonadati</taxon>
        <taxon>Pseudomonadota</taxon>
        <taxon>Gammaproteobacteria</taxon>
        <taxon>Moraxellales</taxon>
        <taxon>Moraxellaceae</taxon>
        <taxon>Acinetobacter</taxon>
    </lineage>
</organism>
<dbReference type="EMBL" id="OOGT01000100">
    <property type="protein sequence ID" value="SPL71036.1"/>
    <property type="molecule type" value="Genomic_DNA"/>
</dbReference>
<gene>
    <name evidence="1" type="ORF">KPC_2214</name>
</gene>
<dbReference type="RefSeq" id="WP_171334474.1">
    <property type="nucleotide sequence ID" value="NZ_OOGT01000100.1"/>
</dbReference>
<accession>A0A2U3N034</accession>
<dbReference type="InterPro" id="IPR021284">
    <property type="entry name" value="DUF2750"/>
</dbReference>
<evidence type="ECO:0000313" key="1">
    <source>
        <dbReference type="EMBL" id="SPL71036.1"/>
    </source>
</evidence>
<dbReference type="InParanoid" id="A0A2U3N034"/>
<protein>
    <recommendedName>
        <fullName evidence="3">DUF2750 domain-containing protein</fullName>
    </recommendedName>
</protein>
<dbReference type="Proteomes" id="UP000245974">
    <property type="component" value="Unassembled WGS sequence"/>
</dbReference>
<reference evidence="2" key="1">
    <citation type="submission" date="2018-03" db="EMBL/GenBank/DDBJ databases">
        <authorList>
            <person name="Blom J."/>
        </authorList>
    </citation>
    <scope>NUCLEOTIDE SEQUENCE [LARGE SCALE GENOMIC DNA]</scope>
    <source>
        <strain evidence="2">KPC-SM-21</strain>
    </source>
</reference>
<dbReference type="AlphaFoldDB" id="A0A2U3N034"/>
<evidence type="ECO:0000313" key="2">
    <source>
        <dbReference type="Proteomes" id="UP000245974"/>
    </source>
</evidence>
<dbReference type="Pfam" id="PF11042">
    <property type="entry name" value="DUF2750"/>
    <property type="match status" value="1"/>
</dbReference>